<sequence>MHTLRASDYGSYIDFLRLHLNAQGIAAVACDQGASTRGHRYLLLLPQDADLNNALLVLLQAPNEHQYHLQRHFALEDRLIAWCRSVAVRRFSLLVLAVLLLGMGVEALIS</sequence>
<dbReference type="EMBL" id="JACJUD010000001">
    <property type="protein sequence ID" value="MBB2494241.1"/>
    <property type="molecule type" value="Genomic_DNA"/>
</dbReference>
<evidence type="ECO:0000313" key="3">
    <source>
        <dbReference type="Proteomes" id="UP000542720"/>
    </source>
</evidence>
<dbReference type="AlphaFoldDB" id="A0A7W4LJF3"/>
<organism evidence="2 3">
    <name type="scientific">Aquipseudomonas ullengensis</name>
    <dbReference type="NCBI Taxonomy" id="2759166"/>
    <lineage>
        <taxon>Bacteria</taxon>
        <taxon>Pseudomonadati</taxon>
        <taxon>Pseudomonadota</taxon>
        <taxon>Gammaproteobacteria</taxon>
        <taxon>Pseudomonadales</taxon>
        <taxon>Pseudomonadaceae</taxon>
        <taxon>Aquipseudomonas</taxon>
    </lineage>
</organism>
<keyword evidence="1" id="KW-0472">Membrane</keyword>
<keyword evidence="1" id="KW-0812">Transmembrane</keyword>
<gene>
    <name evidence="2" type="ORF">H3H51_04355</name>
</gene>
<evidence type="ECO:0000313" key="2">
    <source>
        <dbReference type="EMBL" id="MBB2494241.1"/>
    </source>
</evidence>
<proteinExistence type="predicted"/>
<dbReference type="PROSITE" id="PS51257">
    <property type="entry name" value="PROKAR_LIPOPROTEIN"/>
    <property type="match status" value="1"/>
</dbReference>
<evidence type="ECO:0008006" key="4">
    <source>
        <dbReference type="Google" id="ProtNLM"/>
    </source>
</evidence>
<keyword evidence="3" id="KW-1185">Reference proteome</keyword>
<dbReference type="RefSeq" id="WP_183087780.1">
    <property type="nucleotide sequence ID" value="NZ_JACJUD010000001.1"/>
</dbReference>
<name>A0A7W4LJF3_9GAMM</name>
<dbReference type="Proteomes" id="UP000542720">
    <property type="component" value="Unassembled WGS sequence"/>
</dbReference>
<evidence type="ECO:0000256" key="1">
    <source>
        <dbReference type="SAM" id="Phobius"/>
    </source>
</evidence>
<reference evidence="2 3" key="1">
    <citation type="submission" date="2020-08" db="EMBL/GenBank/DDBJ databases">
        <authorList>
            <person name="Kim C.M."/>
        </authorList>
    </citation>
    <scope>NUCLEOTIDE SEQUENCE [LARGE SCALE GENOMIC DNA]</scope>
    <source>
        <strain evidence="2 3">UL070</strain>
    </source>
</reference>
<accession>A0A7W4LJF3</accession>
<protein>
    <recommendedName>
        <fullName evidence="4">DUF2007 domain-containing protein</fullName>
    </recommendedName>
</protein>
<keyword evidence="1" id="KW-1133">Transmembrane helix</keyword>
<feature type="transmembrane region" description="Helical" evidence="1">
    <location>
        <begin position="91"/>
        <end position="109"/>
    </location>
</feature>
<comment type="caution">
    <text evidence="2">The sequence shown here is derived from an EMBL/GenBank/DDBJ whole genome shotgun (WGS) entry which is preliminary data.</text>
</comment>